<organism evidence="5 6">
    <name type="scientific">Pseudopedobacter beijingensis</name>
    <dbReference type="NCBI Taxonomy" id="1207056"/>
    <lineage>
        <taxon>Bacteria</taxon>
        <taxon>Pseudomonadati</taxon>
        <taxon>Bacteroidota</taxon>
        <taxon>Sphingobacteriia</taxon>
        <taxon>Sphingobacteriales</taxon>
        <taxon>Sphingobacteriaceae</taxon>
        <taxon>Pseudopedobacter</taxon>
    </lineage>
</organism>
<dbReference type="InterPro" id="IPR008972">
    <property type="entry name" value="Cupredoxin"/>
</dbReference>
<keyword evidence="6" id="KW-1185">Reference proteome</keyword>
<feature type="domain" description="Cytochrome oxidase subunit II copper A binding" evidence="4">
    <location>
        <begin position="52"/>
        <end position="149"/>
    </location>
</feature>
<dbReference type="PANTHER" id="PTHR42838">
    <property type="entry name" value="CYTOCHROME C OXIDASE SUBUNIT II"/>
    <property type="match status" value="1"/>
</dbReference>
<dbReference type="SUPFAM" id="SSF49503">
    <property type="entry name" value="Cupredoxins"/>
    <property type="match status" value="1"/>
</dbReference>
<dbReference type="Pfam" id="PF00116">
    <property type="entry name" value="COX2"/>
    <property type="match status" value="1"/>
</dbReference>
<comment type="caution">
    <text evidence="5">The sequence shown here is derived from an EMBL/GenBank/DDBJ whole genome shotgun (WGS) entry which is preliminary data.</text>
</comment>
<evidence type="ECO:0000313" key="6">
    <source>
        <dbReference type="Proteomes" id="UP001597118"/>
    </source>
</evidence>
<dbReference type="PANTHER" id="PTHR42838:SF2">
    <property type="entry name" value="NITROUS-OXIDE REDUCTASE"/>
    <property type="match status" value="1"/>
</dbReference>
<comment type="subcellular location">
    <subcellularLocation>
        <location evidence="1">Cell envelope</location>
    </subcellularLocation>
</comment>
<evidence type="ECO:0000313" key="5">
    <source>
        <dbReference type="EMBL" id="MFD1629829.1"/>
    </source>
</evidence>
<keyword evidence="3" id="KW-0186">Copper</keyword>
<evidence type="ECO:0000256" key="3">
    <source>
        <dbReference type="ARBA" id="ARBA00023008"/>
    </source>
</evidence>
<keyword evidence="2" id="KW-0479">Metal-binding</keyword>
<dbReference type="RefSeq" id="WP_379662208.1">
    <property type="nucleotide sequence ID" value="NZ_JBHUDG010000012.1"/>
</dbReference>
<protein>
    <submittedName>
        <fullName evidence="5">Cytochrome c oxidase subunit II</fullName>
    </submittedName>
</protein>
<gene>
    <name evidence="5" type="ORF">ACFSAH_08075</name>
</gene>
<reference evidence="6" key="1">
    <citation type="journal article" date="2019" name="Int. J. Syst. Evol. Microbiol.">
        <title>The Global Catalogue of Microorganisms (GCM) 10K type strain sequencing project: providing services to taxonomists for standard genome sequencing and annotation.</title>
        <authorList>
            <consortium name="The Broad Institute Genomics Platform"/>
            <consortium name="The Broad Institute Genome Sequencing Center for Infectious Disease"/>
            <person name="Wu L."/>
            <person name="Ma J."/>
        </authorList>
    </citation>
    <scope>NUCLEOTIDE SEQUENCE [LARGE SCALE GENOMIC DNA]</scope>
    <source>
        <strain evidence="6">CCUG 53762</strain>
    </source>
</reference>
<dbReference type="PROSITE" id="PS50857">
    <property type="entry name" value="COX2_CUA"/>
    <property type="match status" value="1"/>
</dbReference>
<dbReference type="InterPro" id="IPR051403">
    <property type="entry name" value="NosZ/Cyto_c_oxidase_sub2"/>
</dbReference>
<dbReference type="Proteomes" id="UP001597118">
    <property type="component" value="Unassembled WGS sequence"/>
</dbReference>
<sequence length="149" mass="16809">MNKYELRAILLSASLMGIFLFAILYNVYARKIDVPTCIPYNASFQKAEIKEVDDLHYEVYIIAKMWTFDPGEIIIPPGSTVDFYLTSADVVHGFSIERKGVNLMAVPGAVNKVTVHFPDYGTYRIVCHEYCGIGHHNMMGKILVTNLTN</sequence>
<dbReference type="EMBL" id="JBHUDG010000012">
    <property type="protein sequence ID" value="MFD1629829.1"/>
    <property type="molecule type" value="Genomic_DNA"/>
</dbReference>
<proteinExistence type="predicted"/>
<dbReference type="CDD" id="cd13913">
    <property type="entry name" value="ba3_CcO_II_C"/>
    <property type="match status" value="1"/>
</dbReference>
<dbReference type="InterPro" id="IPR001505">
    <property type="entry name" value="Copper_CuA"/>
</dbReference>
<accession>A0ABW4ICW5</accession>
<evidence type="ECO:0000259" key="4">
    <source>
        <dbReference type="PROSITE" id="PS50857"/>
    </source>
</evidence>
<dbReference type="InterPro" id="IPR002429">
    <property type="entry name" value="CcO_II-like_C"/>
</dbReference>
<dbReference type="PROSITE" id="PS00078">
    <property type="entry name" value="COX2"/>
    <property type="match status" value="1"/>
</dbReference>
<name>A0ABW4ICW5_9SPHI</name>
<evidence type="ECO:0000256" key="1">
    <source>
        <dbReference type="ARBA" id="ARBA00004196"/>
    </source>
</evidence>
<dbReference type="Gene3D" id="2.60.40.420">
    <property type="entry name" value="Cupredoxins - blue copper proteins"/>
    <property type="match status" value="1"/>
</dbReference>
<dbReference type="InterPro" id="IPR034214">
    <property type="entry name" value="Ba3_CcO_II_C"/>
</dbReference>
<evidence type="ECO:0000256" key="2">
    <source>
        <dbReference type="ARBA" id="ARBA00022723"/>
    </source>
</evidence>